<dbReference type="AlphaFoldDB" id="M0B3P2"/>
<comment type="caution">
    <text evidence="1">The sequence shown here is derived from an EMBL/GenBank/DDBJ whole genome shotgun (WGS) entry which is preliminary data.</text>
</comment>
<evidence type="ECO:0000313" key="2">
    <source>
        <dbReference type="Proteomes" id="UP000011554"/>
    </source>
</evidence>
<dbReference type="PATRIC" id="fig|29540.5.peg.461"/>
<name>M0B3P2_NATA1</name>
<dbReference type="EMBL" id="AOIO01000007">
    <property type="protein sequence ID" value="ELZ05501.1"/>
    <property type="molecule type" value="Genomic_DNA"/>
</dbReference>
<accession>M0B3P2</accession>
<reference evidence="1 2" key="1">
    <citation type="journal article" date="2014" name="PLoS Genet.">
        <title>Phylogenetically driven sequencing of extremely halophilic archaea reveals strategies for static and dynamic osmo-response.</title>
        <authorList>
            <person name="Becker E.A."/>
            <person name="Seitzer P.M."/>
            <person name="Tritt A."/>
            <person name="Larsen D."/>
            <person name="Krusor M."/>
            <person name="Yao A.I."/>
            <person name="Wu D."/>
            <person name="Madern D."/>
            <person name="Eisen J.A."/>
            <person name="Darling A.E."/>
            <person name="Facciotti M.T."/>
        </authorList>
    </citation>
    <scope>NUCLEOTIDE SEQUENCE [LARGE SCALE GENOMIC DNA]</scope>
    <source>
        <strain evidence="1 2">DSM 12278</strain>
    </source>
</reference>
<gene>
    <name evidence="1" type="ORF">C481_02242</name>
</gene>
<organism evidence="1 2">
    <name type="scientific">Natrialba asiatica (strain ATCC 700177 / DSM 12278 / JCM 9576 / FERM P-10747 / NBRC 102637 / 172P1)</name>
    <dbReference type="NCBI Taxonomy" id="29540"/>
    <lineage>
        <taxon>Archaea</taxon>
        <taxon>Methanobacteriati</taxon>
        <taxon>Methanobacteriota</taxon>
        <taxon>Stenosarchaea group</taxon>
        <taxon>Halobacteria</taxon>
        <taxon>Halobacteriales</taxon>
        <taxon>Natrialbaceae</taxon>
        <taxon>Natrialba</taxon>
    </lineage>
</organism>
<keyword evidence="2" id="KW-1185">Reference proteome</keyword>
<evidence type="ECO:0000313" key="1">
    <source>
        <dbReference type="EMBL" id="ELZ05501.1"/>
    </source>
</evidence>
<sequence>MVTVVVVELEGSISVEMTTGDSKPCKYTVMHEGEQVAQYETSADPRTAGGRIGLRNIVCRHVSGVDKNAIDERLSTEISQNAAALSNEFGTR</sequence>
<dbReference type="STRING" id="29540.C481_02242"/>
<proteinExistence type="predicted"/>
<protein>
    <submittedName>
        <fullName evidence="1">Uncharacterized protein</fullName>
    </submittedName>
</protein>
<dbReference type="Proteomes" id="UP000011554">
    <property type="component" value="Unassembled WGS sequence"/>
</dbReference>